<dbReference type="Proteomes" id="UP000422736">
    <property type="component" value="Chromosome 5"/>
</dbReference>
<keyword evidence="4" id="KW-1185">Reference proteome</keyword>
<dbReference type="InterPro" id="IPR000971">
    <property type="entry name" value="Globin"/>
</dbReference>
<evidence type="ECO:0000313" key="3">
    <source>
        <dbReference type="EMBL" id="QGN16984.1"/>
    </source>
</evidence>
<dbReference type="SUPFAM" id="SSF46458">
    <property type="entry name" value="Globin-like"/>
    <property type="match status" value="1"/>
</dbReference>
<sequence>MSNSKRTTVYDPLDISQIAFIPADLDSDESFIDTNTIGNSSLEAYLFHQHNESTDLEKTTSHISTSNSLNTISSSSSEDVIELISQTSNAQSLSSNVMDGIRYKIVLNLTKREIKLIRDSWNILLSDEGSVDNKSSSFFKRVFKSSRSSSISQGQASNLVESSKKSMLQRVPTGRSAHGSINTVKNAPQTATMASSSISSSLFCAQFYSNFLSMDPDLEKLYPSLKHQATAFAGVLTMAINNLEDLTAMEAYLNNLGKRHARVLGIHPPQFEMMGIAFLRTIRDRFGVYCTFELEETWARLYSYLANSILQFGIDPILKVDFAENELHLPVPNLIENTTTTKIPISDNMSSHSITMLPDFPGYPQKKLINPVHTPSHSIPAESTKSKKHTPSSSTEKRFFSSRLKNKNKTKPSTQPTMAGPEECVIM</sequence>
<gene>
    <name evidence="3" type="ORF">FIM1_3711</name>
</gene>
<evidence type="ECO:0000313" key="4">
    <source>
        <dbReference type="Proteomes" id="UP000422736"/>
    </source>
</evidence>
<feature type="region of interest" description="Disordered" evidence="1">
    <location>
        <begin position="154"/>
        <end position="182"/>
    </location>
</feature>
<dbReference type="PANTHER" id="PTHR43396">
    <property type="entry name" value="FLAVOHEMOPROTEIN"/>
    <property type="match status" value="1"/>
</dbReference>
<dbReference type="InterPro" id="IPR044399">
    <property type="entry name" value="Mb-like_M"/>
</dbReference>
<organism evidence="3 4">
    <name type="scientific">Kluyveromyces marxianus</name>
    <name type="common">Yeast</name>
    <name type="synonym">Candida kefyr</name>
    <dbReference type="NCBI Taxonomy" id="4911"/>
    <lineage>
        <taxon>Eukaryota</taxon>
        <taxon>Fungi</taxon>
        <taxon>Dikarya</taxon>
        <taxon>Ascomycota</taxon>
        <taxon>Saccharomycotina</taxon>
        <taxon>Saccharomycetes</taxon>
        <taxon>Saccharomycetales</taxon>
        <taxon>Saccharomycetaceae</taxon>
        <taxon>Kluyveromyces</taxon>
    </lineage>
</organism>
<protein>
    <submittedName>
        <fullName evidence="3">Globin-like protein YNL234W</fullName>
    </submittedName>
</protein>
<dbReference type="PANTHER" id="PTHR43396:SF6">
    <property type="entry name" value="ABL201WP"/>
    <property type="match status" value="1"/>
</dbReference>
<dbReference type="InterPro" id="IPR009050">
    <property type="entry name" value="Globin-like_sf"/>
</dbReference>
<reference evidence="3 4" key="1">
    <citation type="submission" date="2016-03" db="EMBL/GenBank/DDBJ databases">
        <title>How can Kluyveromyces marxianus grow so fast - potential evolutionary course in Saccharomyces Complex revealed by comparative genomics.</title>
        <authorList>
            <person name="Mo W."/>
            <person name="Lu W."/>
            <person name="Yang X."/>
            <person name="Qi J."/>
            <person name="Lv H."/>
        </authorList>
    </citation>
    <scope>NUCLEOTIDE SEQUENCE [LARGE SCALE GENOMIC DNA]</scope>
    <source>
        <strain evidence="3 4">FIM1</strain>
    </source>
</reference>
<dbReference type="Pfam" id="PF00042">
    <property type="entry name" value="Globin"/>
    <property type="match status" value="1"/>
</dbReference>
<dbReference type="CDD" id="cd01040">
    <property type="entry name" value="Mb-like"/>
    <property type="match status" value="1"/>
</dbReference>
<feature type="domain" description="Globin" evidence="2">
    <location>
        <begin position="184"/>
        <end position="314"/>
    </location>
</feature>
<dbReference type="PROSITE" id="PS01033">
    <property type="entry name" value="GLOBIN"/>
    <property type="match status" value="1"/>
</dbReference>
<name>A0ABX6EXA5_KLUMA</name>
<accession>A0ABX6EXA5</accession>
<dbReference type="InterPro" id="IPR012292">
    <property type="entry name" value="Globin/Proto"/>
</dbReference>
<dbReference type="EMBL" id="CP015058">
    <property type="protein sequence ID" value="QGN16984.1"/>
    <property type="molecule type" value="Genomic_DNA"/>
</dbReference>
<evidence type="ECO:0000259" key="2">
    <source>
        <dbReference type="PROSITE" id="PS01033"/>
    </source>
</evidence>
<feature type="region of interest" description="Disordered" evidence="1">
    <location>
        <begin position="371"/>
        <end position="427"/>
    </location>
</feature>
<proteinExistence type="predicted"/>
<dbReference type="Gene3D" id="1.10.490.10">
    <property type="entry name" value="Globins"/>
    <property type="match status" value="1"/>
</dbReference>
<evidence type="ECO:0000256" key="1">
    <source>
        <dbReference type="SAM" id="MobiDB-lite"/>
    </source>
</evidence>